<keyword evidence="10" id="KW-1185">Reference proteome</keyword>
<dbReference type="InterPro" id="IPR004869">
    <property type="entry name" value="MMPL_dom"/>
</dbReference>
<dbReference type="HOGENOM" id="CLU_008861_3_1_6"/>
<proteinExistence type="inferred from homology"/>
<name>A0A0B4XLN4_9GAMM</name>
<dbReference type="Proteomes" id="UP000006764">
    <property type="component" value="Chromosome"/>
</dbReference>
<evidence type="ECO:0000256" key="2">
    <source>
        <dbReference type="ARBA" id="ARBA00010157"/>
    </source>
</evidence>
<feature type="transmembrane region" description="Helical" evidence="7">
    <location>
        <begin position="741"/>
        <end position="762"/>
    </location>
</feature>
<feature type="domain" description="SSD" evidence="8">
    <location>
        <begin position="323"/>
        <end position="416"/>
    </location>
</feature>
<dbReference type="GO" id="GO:0005886">
    <property type="term" value="C:plasma membrane"/>
    <property type="evidence" value="ECO:0007669"/>
    <property type="project" value="UniProtKB-SubCell"/>
</dbReference>
<dbReference type="Pfam" id="PF03176">
    <property type="entry name" value="MMPL"/>
    <property type="match status" value="2"/>
</dbReference>
<feature type="transmembrane region" description="Helical" evidence="7">
    <location>
        <begin position="320"/>
        <end position="337"/>
    </location>
</feature>
<comment type="similarity">
    <text evidence="2">Belongs to the resistance-nodulation-cell division (RND) (TC 2.A.6) family. MmpL subfamily.</text>
</comment>
<feature type="transmembrane region" description="Helical" evidence="7">
    <location>
        <begin position="12"/>
        <end position="33"/>
    </location>
</feature>
<dbReference type="EMBL" id="CP004387">
    <property type="protein sequence ID" value="AJD47605.1"/>
    <property type="molecule type" value="Genomic_DNA"/>
</dbReference>
<organism evidence="9 10">
    <name type="scientific">Isoalcanivorax pacificus W11-5</name>
    <dbReference type="NCBI Taxonomy" id="391936"/>
    <lineage>
        <taxon>Bacteria</taxon>
        <taxon>Pseudomonadati</taxon>
        <taxon>Pseudomonadota</taxon>
        <taxon>Gammaproteobacteria</taxon>
        <taxon>Oceanospirillales</taxon>
        <taxon>Alcanivoracaceae</taxon>
        <taxon>Isoalcanivorax</taxon>
    </lineage>
</organism>
<evidence type="ECO:0000259" key="8">
    <source>
        <dbReference type="PROSITE" id="PS50156"/>
    </source>
</evidence>
<keyword evidence="6 7" id="KW-0472">Membrane</keyword>
<dbReference type="RefSeq" id="WP_008737948.1">
    <property type="nucleotide sequence ID" value="NZ_CP004387.1"/>
</dbReference>
<dbReference type="SUPFAM" id="SSF82866">
    <property type="entry name" value="Multidrug efflux transporter AcrB transmembrane domain"/>
    <property type="match status" value="2"/>
</dbReference>
<dbReference type="GO" id="GO:0022857">
    <property type="term" value="F:transmembrane transporter activity"/>
    <property type="evidence" value="ECO:0007669"/>
    <property type="project" value="InterPro"/>
</dbReference>
<feature type="transmembrane region" description="Helical" evidence="7">
    <location>
        <begin position="366"/>
        <end position="385"/>
    </location>
</feature>
<evidence type="ECO:0000256" key="4">
    <source>
        <dbReference type="ARBA" id="ARBA00022692"/>
    </source>
</evidence>
<sequence length="848" mass="94549">MTKTLFALYQRLVLQHPVIWVLLALLVSGYAAWESRHFRLDASADSLILENDKALEFYREVSKRYGGSEFLIITYEPTQSALFSREALSDLATLQGRLAELPRVASVYSMLDVPLLFSPQVRFSDLANGYSTLRDEDANLSLAKEEFTGGSPLYRDLLVNRDGDTTALLINFERDATYYELLNRRNALRDQERAGELDNAGAQQLARANREFSDYSAKRQAESAAEIATIRAIMDQHRDSAQLFLGGAPMIASDAVGFVRSDLEVFGIGVTLFLILALLVIFRRLRWIALPMLCCGLTVLWVSGWLGLMDWKVTVISSNFVSLLLIITMSMTIHLIVRYRELQAEQPDADQPALVRDTMGHMLRPVIYTSLTTMVAFASLVFSGIRPVIDFGWMMTIGIGLALVLCLVLFPAVLALLPKQPPQTLRDFTRRATLRISDFNRGHGIKLLVGCALVVIVSLIGTSRLTVENRFIDYFQKDTEIYQGMVEIDRNLGGTTPLDIVIDAPAGHQPRVLEDDPFADPFAGGFGDEGSDDFGDDPFADPFAATQQADPLENAYWYTPQRLEQLLEIQHYLESLPETGKVLSIASTYEVAKMINNGPLSYVDLMLLASFVPEDLRGQLVRPYLSEDGNQVRISVRVIDSDKNLNRNDLLQKIQHDLQQNFDLAPEQVKLTGAMVLYNNMLQSLFDSQIKTLGFVFLAIFVMFLVLFRSPGISLIAMLPNLFSAAFILGLMGWIGLPLDIMTITIAAITIGIAVDDSIHYIHRFREEFPKDQDYLATMRRCHGSIGTAIYYTSLTIIAGFSILVVSNFNPTVYFGALTSLAMLVALLANLTLLPAMLVTVKPKIPPV</sequence>
<reference evidence="9 10" key="1">
    <citation type="journal article" date="2012" name="J. Bacteriol.">
        <title>Genome sequence of an alkane-degrading bacterium, Alcanivorax pacificus type strain W11-5, isolated from deep sea sediment.</title>
        <authorList>
            <person name="Lai Q."/>
            <person name="Shao Z."/>
        </authorList>
    </citation>
    <scope>NUCLEOTIDE SEQUENCE [LARGE SCALE GENOMIC DNA]</scope>
    <source>
        <strain evidence="9 10">W11-5</strain>
    </source>
</reference>
<dbReference type="OrthoDB" id="9759187at2"/>
<dbReference type="InterPro" id="IPR050545">
    <property type="entry name" value="Mycobact_MmpL"/>
</dbReference>
<feature type="transmembrane region" description="Helical" evidence="7">
    <location>
        <begin position="289"/>
        <end position="308"/>
    </location>
</feature>
<dbReference type="PANTHER" id="PTHR33406">
    <property type="entry name" value="MEMBRANE PROTEIN MJ1562-RELATED"/>
    <property type="match status" value="1"/>
</dbReference>
<dbReference type="InterPro" id="IPR001036">
    <property type="entry name" value="Acrflvin-R"/>
</dbReference>
<feature type="transmembrane region" description="Helical" evidence="7">
    <location>
        <begin position="813"/>
        <end position="834"/>
    </location>
</feature>
<dbReference type="AlphaFoldDB" id="A0A0B4XLN4"/>
<dbReference type="STRING" id="391936.S7S_05935"/>
<dbReference type="PROSITE" id="PS50156">
    <property type="entry name" value="SSD"/>
    <property type="match status" value="2"/>
</dbReference>
<gene>
    <name evidence="9" type="ORF">S7S_05935</name>
</gene>
<evidence type="ECO:0000313" key="9">
    <source>
        <dbReference type="EMBL" id="AJD47605.1"/>
    </source>
</evidence>
<dbReference type="InterPro" id="IPR000731">
    <property type="entry name" value="SSD"/>
</dbReference>
<evidence type="ECO:0000256" key="7">
    <source>
        <dbReference type="SAM" id="Phobius"/>
    </source>
</evidence>
<feature type="transmembrane region" description="Helical" evidence="7">
    <location>
        <begin position="715"/>
        <end position="735"/>
    </location>
</feature>
<dbReference type="PRINTS" id="PR00702">
    <property type="entry name" value="ACRIFLAVINRP"/>
</dbReference>
<feature type="transmembrane region" description="Helical" evidence="7">
    <location>
        <begin position="789"/>
        <end position="807"/>
    </location>
</feature>
<dbReference type="KEGG" id="apac:S7S_05935"/>
<evidence type="ECO:0000256" key="5">
    <source>
        <dbReference type="ARBA" id="ARBA00022989"/>
    </source>
</evidence>
<dbReference type="Gene3D" id="1.20.1640.10">
    <property type="entry name" value="Multidrug efflux transporter AcrB transmembrane domain"/>
    <property type="match status" value="2"/>
</dbReference>
<evidence type="ECO:0000256" key="3">
    <source>
        <dbReference type="ARBA" id="ARBA00022475"/>
    </source>
</evidence>
<feature type="transmembrane region" description="Helical" evidence="7">
    <location>
        <begin position="690"/>
        <end position="708"/>
    </location>
</feature>
<feature type="transmembrane region" description="Helical" evidence="7">
    <location>
        <begin position="445"/>
        <end position="467"/>
    </location>
</feature>
<comment type="subcellular location">
    <subcellularLocation>
        <location evidence="1">Cell membrane</location>
        <topology evidence="1">Multi-pass membrane protein</topology>
    </subcellularLocation>
</comment>
<feature type="domain" description="SSD" evidence="8">
    <location>
        <begin position="713"/>
        <end position="840"/>
    </location>
</feature>
<accession>A0A0B4XLN4</accession>
<evidence type="ECO:0000313" key="10">
    <source>
        <dbReference type="Proteomes" id="UP000006764"/>
    </source>
</evidence>
<feature type="transmembrane region" description="Helical" evidence="7">
    <location>
        <begin position="265"/>
        <end position="282"/>
    </location>
</feature>
<feature type="transmembrane region" description="Helical" evidence="7">
    <location>
        <begin position="391"/>
        <end position="417"/>
    </location>
</feature>
<protein>
    <submittedName>
        <fullName evidence="9">Transporter</fullName>
    </submittedName>
</protein>
<keyword evidence="5 7" id="KW-1133">Transmembrane helix</keyword>
<evidence type="ECO:0000256" key="6">
    <source>
        <dbReference type="ARBA" id="ARBA00023136"/>
    </source>
</evidence>
<evidence type="ECO:0000256" key="1">
    <source>
        <dbReference type="ARBA" id="ARBA00004651"/>
    </source>
</evidence>
<keyword evidence="4 7" id="KW-0812">Transmembrane</keyword>
<dbReference type="PANTHER" id="PTHR33406:SF6">
    <property type="entry name" value="MEMBRANE PROTEIN YDGH-RELATED"/>
    <property type="match status" value="1"/>
</dbReference>
<keyword evidence="3" id="KW-1003">Cell membrane</keyword>